<reference evidence="1" key="1">
    <citation type="submission" date="2020-03" db="EMBL/GenBank/DDBJ databases">
        <title>The deep terrestrial virosphere.</title>
        <authorList>
            <person name="Holmfeldt K."/>
            <person name="Nilsson E."/>
            <person name="Simone D."/>
            <person name="Lopez-Fernandez M."/>
            <person name="Wu X."/>
            <person name="de Brujin I."/>
            <person name="Lundin D."/>
            <person name="Andersson A."/>
            <person name="Bertilsson S."/>
            <person name="Dopson M."/>
        </authorList>
    </citation>
    <scope>NUCLEOTIDE SEQUENCE</scope>
    <source>
        <strain evidence="1">TM448A01421</strain>
    </source>
</reference>
<dbReference type="AlphaFoldDB" id="A0A6H1ZPZ9"/>
<proteinExistence type="predicted"/>
<dbReference type="Gene3D" id="3.30.420.240">
    <property type="match status" value="1"/>
</dbReference>
<protein>
    <submittedName>
        <fullName evidence="1">Putative terminase</fullName>
    </submittedName>
</protein>
<dbReference type="InterPro" id="IPR027417">
    <property type="entry name" value="P-loop_NTPase"/>
</dbReference>
<accession>A0A6H1ZPZ9</accession>
<gene>
    <name evidence="1" type="ORF">TM448A01421_0001</name>
</gene>
<evidence type="ECO:0000313" key="1">
    <source>
        <dbReference type="EMBL" id="QJA49644.1"/>
    </source>
</evidence>
<sequence>MKDEELIYAEIDRCKDFEYFAKEYLKIKTESGDIIPFILNSAQKRFYEKVKKSLKKKGKAWYVICKPRQLGFSTIIQGIIYHYNFMNFNQKFLTMGHKSSASSNLLDIYKRFYDKMPIPMQPVKLNSNELKLKFKDRESENKVDTASAGEVGHSDTYQGVHLTEYSRYPDPKLTYTGLAQCSKYAKYFFIESTANGFNDFRTKFIDALEGNSDFEAFFISWLEFPPYQKQFDSIDDKDRFLAELGKDVIYNDYANEELILRDKYNATLEQLHWRRWVIDNTCEKDVRIFHQEYPAYWQEAFLSSGQPVFNVEICERNRLDSTEPVQQGNLVPIYNTASEDYQKCVLQGKTSYYDLLPYLIDIKFEHSKIGYIKLFDDIKFESKEFNEYNIFAGGADVSEGLEQSDKSVIKVLDRRTNRVILTWSGLIDYDLFANEIHKIQVLLKHKWYINIEAKVHGVAVIADCFKLGVNMYFREDFNKGFPEAKDAYGTKTSGGYVSDNSKNLLISDLNKAIRENAFIDRDVSFWNECLTFVKDARGRMGAENKLTDPGVKCYDDAVMAQAMMWRCHLWMSPYRKEHIVNYNLVSYPHMHKNNRKLHDNSLKF</sequence>
<organism evidence="1">
    <name type="scientific">viral metagenome</name>
    <dbReference type="NCBI Taxonomy" id="1070528"/>
    <lineage>
        <taxon>unclassified sequences</taxon>
        <taxon>metagenomes</taxon>
        <taxon>organismal metagenomes</taxon>
    </lineage>
</organism>
<dbReference type="EMBL" id="MT144147">
    <property type="protein sequence ID" value="QJA49644.1"/>
    <property type="molecule type" value="Genomic_DNA"/>
</dbReference>
<name>A0A6H1ZPZ9_9ZZZZ</name>
<dbReference type="Gene3D" id="3.40.50.300">
    <property type="entry name" value="P-loop containing nucleotide triphosphate hydrolases"/>
    <property type="match status" value="1"/>
</dbReference>